<evidence type="ECO:0000313" key="3">
    <source>
        <dbReference type="Proteomes" id="UP001054252"/>
    </source>
</evidence>
<protein>
    <submittedName>
        <fullName evidence="2">Uncharacterized protein</fullName>
    </submittedName>
</protein>
<evidence type="ECO:0000313" key="2">
    <source>
        <dbReference type="EMBL" id="GKV20043.1"/>
    </source>
</evidence>
<sequence length="191" mass="21569">MPAMIFYQVSGWLIYCLQVMEARAMWMKELQNQMKPETDWYGRSDSYLGDSSILHEDLVPAPSSYSAFETVSPRTYASDPTSSITTEYETEKHPVENTEMQFVDKSVIEEKPVLAEEKVLLVGPSSKIVLPNFEDDDDDWPEEEGSEFGGCKSAAFFVGNEEDISFSDLEDDDDSTMPLKLKTVSKNVETS</sequence>
<organism evidence="2 3">
    <name type="scientific">Rubroshorea leprosula</name>
    <dbReference type="NCBI Taxonomy" id="152421"/>
    <lineage>
        <taxon>Eukaryota</taxon>
        <taxon>Viridiplantae</taxon>
        <taxon>Streptophyta</taxon>
        <taxon>Embryophyta</taxon>
        <taxon>Tracheophyta</taxon>
        <taxon>Spermatophyta</taxon>
        <taxon>Magnoliopsida</taxon>
        <taxon>eudicotyledons</taxon>
        <taxon>Gunneridae</taxon>
        <taxon>Pentapetalae</taxon>
        <taxon>rosids</taxon>
        <taxon>malvids</taxon>
        <taxon>Malvales</taxon>
        <taxon>Dipterocarpaceae</taxon>
        <taxon>Rubroshorea</taxon>
    </lineage>
</organism>
<comment type="caution">
    <text evidence="2">The sequence shown here is derived from an EMBL/GenBank/DDBJ whole genome shotgun (WGS) entry which is preliminary data.</text>
</comment>
<feature type="signal peptide" evidence="1">
    <location>
        <begin position="1"/>
        <end position="24"/>
    </location>
</feature>
<feature type="chain" id="PRO_5043977705" evidence="1">
    <location>
        <begin position="25"/>
        <end position="191"/>
    </location>
</feature>
<keyword evidence="1" id="KW-0732">Signal</keyword>
<dbReference type="AlphaFoldDB" id="A0AAV5K844"/>
<name>A0AAV5K844_9ROSI</name>
<dbReference type="EMBL" id="BPVZ01000054">
    <property type="protein sequence ID" value="GKV20043.1"/>
    <property type="molecule type" value="Genomic_DNA"/>
</dbReference>
<evidence type="ECO:0000256" key="1">
    <source>
        <dbReference type="SAM" id="SignalP"/>
    </source>
</evidence>
<accession>A0AAV5K844</accession>
<proteinExistence type="predicted"/>
<dbReference type="PANTHER" id="PTHR31923:SF27">
    <property type="entry name" value="BSD DOMAIN-CONTAINING PROTEIN"/>
    <property type="match status" value="1"/>
</dbReference>
<keyword evidence="3" id="KW-1185">Reference proteome</keyword>
<dbReference type="Proteomes" id="UP001054252">
    <property type="component" value="Unassembled WGS sequence"/>
</dbReference>
<gene>
    <name evidence="2" type="ORF">SLEP1_g30219</name>
</gene>
<reference evidence="2 3" key="1">
    <citation type="journal article" date="2021" name="Commun. Biol.">
        <title>The genome of Shorea leprosula (Dipterocarpaceae) highlights the ecological relevance of drought in aseasonal tropical rainforests.</title>
        <authorList>
            <person name="Ng K.K.S."/>
            <person name="Kobayashi M.J."/>
            <person name="Fawcett J.A."/>
            <person name="Hatakeyama M."/>
            <person name="Paape T."/>
            <person name="Ng C.H."/>
            <person name="Ang C.C."/>
            <person name="Tnah L.H."/>
            <person name="Lee C.T."/>
            <person name="Nishiyama T."/>
            <person name="Sese J."/>
            <person name="O'Brien M.J."/>
            <person name="Copetti D."/>
            <person name="Mohd Noor M.I."/>
            <person name="Ong R.C."/>
            <person name="Putra M."/>
            <person name="Sireger I.Z."/>
            <person name="Indrioko S."/>
            <person name="Kosugi Y."/>
            <person name="Izuno A."/>
            <person name="Isagi Y."/>
            <person name="Lee S.L."/>
            <person name="Shimizu K.K."/>
        </authorList>
    </citation>
    <scope>NUCLEOTIDE SEQUENCE [LARGE SCALE GENOMIC DNA]</scope>
    <source>
        <strain evidence="2">214</strain>
    </source>
</reference>
<dbReference type="PANTHER" id="PTHR31923">
    <property type="entry name" value="BSD DOMAIN-CONTAINING PROTEIN"/>
    <property type="match status" value="1"/>
</dbReference>